<dbReference type="PRINTS" id="PR00040">
    <property type="entry name" value="HTHMERR"/>
</dbReference>
<dbReference type="InterPro" id="IPR047057">
    <property type="entry name" value="MerR_fam"/>
</dbReference>
<dbReference type="Gene3D" id="1.10.1660.10">
    <property type="match status" value="1"/>
</dbReference>
<dbReference type="InterPro" id="IPR000551">
    <property type="entry name" value="MerR-type_HTH_dom"/>
</dbReference>
<dbReference type="PROSITE" id="PS50937">
    <property type="entry name" value="HTH_MERR_2"/>
    <property type="match status" value="1"/>
</dbReference>
<gene>
    <name evidence="3" type="ORF">HNR40_002649</name>
</gene>
<dbReference type="Proteomes" id="UP000568380">
    <property type="component" value="Unassembled WGS sequence"/>
</dbReference>
<organism evidence="3 4">
    <name type="scientific">Nonomuraea endophytica</name>
    <dbReference type="NCBI Taxonomy" id="714136"/>
    <lineage>
        <taxon>Bacteria</taxon>
        <taxon>Bacillati</taxon>
        <taxon>Actinomycetota</taxon>
        <taxon>Actinomycetes</taxon>
        <taxon>Streptosporangiales</taxon>
        <taxon>Streptosporangiaceae</taxon>
        <taxon>Nonomuraea</taxon>
    </lineage>
</organism>
<evidence type="ECO:0000313" key="4">
    <source>
        <dbReference type="Proteomes" id="UP000568380"/>
    </source>
</evidence>
<dbReference type="EMBL" id="JACHIN010000003">
    <property type="protein sequence ID" value="MBB5077176.1"/>
    <property type="molecule type" value="Genomic_DNA"/>
</dbReference>
<dbReference type="GO" id="GO:0003677">
    <property type="term" value="F:DNA binding"/>
    <property type="evidence" value="ECO:0007669"/>
    <property type="project" value="UniProtKB-KW"/>
</dbReference>
<dbReference type="CDD" id="cd04780">
    <property type="entry name" value="HTH_MerR-like_sg5"/>
    <property type="match status" value="1"/>
</dbReference>
<reference evidence="3 4" key="1">
    <citation type="submission" date="2020-08" db="EMBL/GenBank/DDBJ databases">
        <title>Genomic Encyclopedia of Type Strains, Phase IV (KMG-IV): sequencing the most valuable type-strain genomes for metagenomic binning, comparative biology and taxonomic classification.</title>
        <authorList>
            <person name="Goeker M."/>
        </authorList>
    </citation>
    <scope>NUCLEOTIDE SEQUENCE [LARGE SCALE GENOMIC DNA]</scope>
    <source>
        <strain evidence="3 4">DSM 45385</strain>
    </source>
</reference>
<dbReference type="AlphaFoldDB" id="A0A7W8A0B7"/>
<accession>A0A7W8A0B7</accession>
<dbReference type="Pfam" id="PF13411">
    <property type="entry name" value="MerR_1"/>
    <property type="match status" value="1"/>
</dbReference>
<dbReference type="PANTHER" id="PTHR30204">
    <property type="entry name" value="REDOX-CYCLING DRUG-SENSING TRANSCRIPTIONAL ACTIVATOR SOXR"/>
    <property type="match status" value="1"/>
</dbReference>
<name>A0A7W8A0B7_9ACTN</name>
<feature type="domain" description="HTH merR-type" evidence="2">
    <location>
        <begin position="1"/>
        <end position="71"/>
    </location>
</feature>
<dbReference type="SUPFAM" id="SSF46955">
    <property type="entry name" value="Putative DNA-binding domain"/>
    <property type="match status" value="1"/>
</dbReference>
<comment type="caution">
    <text evidence="3">The sequence shown here is derived from an EMBL/GenBank/DDBJ whole genome shotgun (WGS) entry which is preliminary data.</text>
</comment>
<dbReference type="InterPro" id="IPR009061">
    <property type="entry name" value="DNA-bd_dom_put_sf"/>
</dbReference>
<dbReference type="PANTHER" id="PTHR30204:SF98">
    <property type="entry name" value="HTH-TYPE TRANSCRIPTIONAL REGULATOR ADHR"/>
    <property type="match status" value="1"/>
</dbReference>
<dbReference type="SMART" id="SM00422">
    <property type="entry name" value="HTH_MERR"/>
    <property type="match status" value="1"/>
</dbReference>
<evidence type="ECO:0000256" key="1">
    <source>
        <dbReference type="ARBA" id="ARBA00023125"/>
    </source>
</evidence>
<evidence type="ECO:0000313" key="3">
    <source>
        <dbReference type="EMBL" id="MBB5077176.1"/>
    </source>
</evidence>
<sequence length="208" mass="22746">MRMAELCETTGVPVPTIKYYLREGLLAPGRPVGRNQADYGPEHVKRLRLVRALIEYGGLGIAAIRELTVRLDNPGVALFELMGEAQKTVTTHDDPRPGPVRDRAERIVAELLERKGWQDAGRNPAIGTLVGVLAVLDELGRQDMVAALGDYADAAERVAEVDLRVMGAVEDREQAVEIVALGTRLGDAIVGALRRVAQEHMSQRAFDF</sequence>
<keyword evidence="4" id="KW-1185">Reference proteome</keyword>
<keyword evidence="1 3" id="KW-0238">DNA-binding</keyword>
<proteinExistence type="predicted"/>
<protein>
    <submittedName>
        <fullName evidence="3">DNA-binding transcriptional MerR regulator</fullName>
    </submittedName>
</protein>
<evidence type="ECO:0000259" key="2">
    <source>
        <dbReference type="PROSITE" id="PS50937"/>
    </source>
</evidence>
<dbReference type="GO" id="GO:0003700">
    <property type="term" value="F:DNA-binding transcription factor activity"/>
    <property type="evidence" value="ECO:0007669"/>
    <property type="project" value="InterPro"/>
</dbReference>